<accession>A0ABS9KTH3</accession>
<dbReference type="RefSeq" id="WP_237873516.1">
    <property type="nucleotide sequence ID" value="NZ_JAKLTR010000009.1"/>
</dbReference>
<evidence type="ECO:0000313" key="4">
    <source>
        <dbReference type="Proteomes" id="UP001165367"/>
    </source>
</evidence>
<feature type="region of interest" description="Disordered" evidence="1">
    <location>
        <begin position="130"/>
        <end position="149"/>
    </location>
</feature>
<dbReference type="PROSITE" id="PS51257">
    <property type="entry name" value="PROKAR_LIPOPROTEIN"/>
    <property type="match status" value="1"/>
</dbReference>
<feature type="signal peptide" evidence="2">
    <location>
        <begin position="1"/>
        <end position="21"/>
    </location>
</feature>
<sequence length="238" mass="27541">MHKLTLPIFILLTVACTPLLAQDTLPRFSLKNIGNNRIVIGWVNKFENIKQISIQRSFDSLSGYKTILTVADPTTPENGYVDTKAANDRMFYRLYIMLDKGVFLFSDAKRPVIDTMIRKDRPGRLQNGNFTIPSIDGSNGRPPVANNSAPRVESWVPSKFVYTFKDGYIKINLPEEGKAYNIKFFTLTDDALFELKNIKEKSFKLDKSTFYRSGWYKFELYEDEKLVEKNKFFLPKEF</sequence>
<evidence type="ECO:0000256" key="2">
    <source>
        <dbReference type="SAM" id="SignalP"/>
    </source>
</evidence>
<dbReference type="EMBL" id="JAKLTR010000009">
    <property type="protein sequence ID" value="MCG2615595.1"/>
    <property type="molecule type" value="Genomic_DNA"/>
</dbReference>
<name>A0ABS9KTH3_9BACT</name>
<evidence type="ECO:0000313" key="3">
    <source>
        <dbReference type="EMBL" id="MCG2615595.1"/>
    </source>
</evidence>
<protein>
    <submittedName>
        <fullName evidence="3">Uncharacterized protein</fullName>
    </submittedName>
</protein>
<dbReference type="Proteomes" id="UP001165367">
    <property type="component" value="Unassembled WGS sequence"/>
</dbReference>
<keyword evidence="4" id="KW-1185">Reference proteome</keyword>
<feature type="chain" id="PRO_5045052013" evidence="2">
    <location>
        <begin position="22"/>
        <end position="238"/>
    </location>
</feature>
<comment type="caution">
    <text evidence="3">The sequence shown here is derived from an EMBL/GenBank/DDBJ whole genome shotgun (WGS) entry which is preliminary data.</text>
</comment>
<proteinExistence type="predicted"/>
<gene>
    <name evidence="3" type="ORF">LZZ85_14940</name>
</gene>
<keyword evidence="2" id="KW-0732">Signal</keyword>
<organism evidence="3 4">
    <name type="scientific">Terrimonas ginsenosidimutans</name>
    <dbReference type="NCBI Taxonomy" id="2908004"/>
    <lineage>
        <taxon>Bacteria</taxon>
        <taxon>Pseudomonadati</taxon>
        <taxon>Bacteroidota</taxon>
        <taxon>Chitinophagia</taxon>
        <taxon>Chitinophagales</taxon>
        <taxon>Chitinophagaceae</taxon>
        <taxon>Terrimonas</taxon>
    </lineage>
</organism>
<reference evidence="3" key="1">
    <citation type="submission" date="2022-01" db="EMBL/GenBank/DDBJ databases">
        <authorList>
            <person name="Jo J.-H."/>
            <person name="Im W.-T."/>
        </authorList>
    </citation>
    <scope>NUCLEOTIDE SEQUENCE</scope>
    <source>
        <strain evidence="3">NA20</strain>
    </source>
</reference>
<evidence type="ECO:0000256" key="1">
    <source>
        <dbReference type="SAM" id="MobiDB-lite"/>
    </source>
</evidence>